<evidence type="ECO:0000256" key="1">
    <source>
        <dbReference type="SAM" id="MobiDB-lite"/>
    </source>
</evidence>
<evidence type="ECO:0000313" key="3">
    <source>
        <dbReference type="EMBL" id="KPV75451.1"/>
    </source>
</evidence>
<reference evidence="3 4" key="1">
    <citation type="journal article" date="2015" name="Front. Microbiol.">
        <title>Genome sequence of the plant growth promoting endophytic yeast Rhodotorula graminis WP1.</title>
        <authorList>
            <person name="Firrincieli A."/>
            <person name="Otillar R."/>
            <person name="Salamov A."/>
            <person name="Schmutz J."/>
            <person name="Khan Z."/>
            <person name="Redman R.S."/>
            <person name="Fleck N.D."/>
            <person name="Lindquist E."/>
            <person name="Grigoriev I.V."/>
            <person name="Doty S.L."/>
        </authorList>
    </citation>
    <scope>NUCLEOTIDE SEQUENCE [LARGE SCALE GENOMIC DNA]</scope>
    <source>
        <strain evidence="3 4">WP1</strain>
    </source>
</reference>
<feature type="compositionally biased region" description="Low complexity" evidence="1">
    <location>
        <begin position="417"/>
        <end position="439"/>
    </location>
</feature>
<feature type="domain" description="Spt20-like SEP" evidence="2">
    <location>
        <begin position="23"/>
        <end position="198"/>
    </location>
</feature>
<evidence type="ECO:0000313" key="4">
    <source>
        <dbReference type="Proteomes" id="UP000053890"/>
    </source>
</evidence>
<sequence>MSTGATYNVTRFTRQVLKRHRRAPPSLVIHLYPTHFRFEHQHGNFSYDSPMKCFLEAVREQKLPTDLLDVLDDAGIVYYDGCLIVEVHDHRQSPSAASTSRASLSSSFSLSLSQARETPATSKAEVYRIVLAPNPATLWTDLAIQSRRIEHEALAEGRDDVVGWTEEEALEIESVILNRTMPPLCLSPSIQTSRIANSMLRATTLRPPKRKRFCSSGECDDGDDGEEGHKREREEHEKLMKVGDEGVPRTRGPAFSRLAFIQAYRERQSNPSLAAQPGANPTSIRLGGAHGAAASAAAAARGPGGAAGGTPKPSRAGSPAMSVASARPPLPPQHQQQPHKKARAGDVMSDGGSGVGGAVNTAQQQKKAAKLAAQANDPSLPLDPVERERVLAERKKAQQVVKKAQAQKRKEKKRLEQQQALDLSVGTPGSSGVSTPKWA</sequence>
<feature type="region of interest" description="Disordered" evidence="1">
    <location>
        <begin position="295"/>
        <end position="439"/>
    </location>
</feature>
<gene>
    <name evidence="3" type="ORF">RHOBADRAFT_53426</name>
</gene>
<protein>
    <recommendedName>
        <fullName evidence="2">Spt20-like SEP domain-containing protein</fullName>
    </recommendedName>
</protein>
<dbReference type="AlphaFoldDB" id="A0A194S7S1"/>
<dbReference type="Pfam" id="PF12090">
    <property type="entry name" value="Spt20_SEP"/>
    <property type="match status" value="1"/>
</dbReference>
<dbReference type="InterPro" id="IPR021950">
    <property type="entry name" value="Spt20"/>
</dbReference>
<dbReference type="OrthoDB" id="1932706at2759"/>
<dbReference type="GO" id="GO:0006357">
    <property type="term" value="P:regulation of transcription by RNA polymerase II"/>
    <property type="evidence" value="ECO:0007669"/>
    <property type="project" value="TreeGrafter"/>
</dbReference>
<proteinExistence type="predicted"/>
<accession>A0A194S7S1</accession>
<dbReference type="InterPro" id="IPR046468">
    <property type="entry name" value="Spt20-like_SEP"/>
</dbReference>
<dbReference type="PANTHER" id="PTHR13526:SF8">
    <property type="entry name" value="TRANSCRIPTION FACTOR SPT20 HOMOLOG"/>
    <property type="match status" value="1"/>
</dbReference>
<evidence type="ECO:0000259" key="2">
    <source>
        <dbReference type="Pfam" id="PF12090"/>
    </source>
</evidence>
<dbReference type="Proteomes" id="UP000053890">
    <property type="component" value="Unassembled WGS sequence"/>
</dbReference>
<dbReference type="OMA" id="RMELIPP"/>
<name>A0A194S7S1_RHOGW</name>
<keyword evidence="4" id="KW-1185">Reference proteome</keyword>
<dbReference type="EMBL" id="KQ474078">
    <property type="protein sequence ID" value="KPV75451.1"/>
    <property type="molecule type" value="Genomic_DNA"/>
</dbReference>
<dbReference type="GeneID" id="28977279"/>
<dbReference type="STRING" id="578459.A0A194S7S1"/>
<feature type="region of interest" description="Disordered" evidence="1">
    <location>
        <begin position="207"/>
        <end position="253"/>
    </location>
</feature>
<dbReference type="PANTHER" id="PTHR13526">
    <property type="entry name" value="TRANSCRIPTION FACTOR SPT20 HOMOLOG"/>
    <property type="match status" value="1"/>
</dbReference>
<feature type="compositionally biased region" description="Basic and acidic residues" evidence="1">
    <location>
        <begin position="227"/>
        <end position="248"/>
    </location>
</feature>
<feature type="compositionally biased region" description="Low complexity" evidence="1">
    <location>
        <begin position="362"/>
        <end position="375"/>
    </location>
</feature>
<organism evidence="3 4">
    <name type="scientific">Rhodotorula graminis (strain WP1)</name>
    <dbReference type="NCBI Taxonomy" id="578459"/>
    <lineage>
        <taxon>Eukaryota</taxon>
        <taxon>Fungi</taxon>
        <taxon>Dikarya</taxon>
        <taxon>Basidiomycota</taxon>
        <taxon>Pucciniomycotina</taxon>
        <taxon>Microbotryomycetes</taxon>
        <taxon>Sporidiobolales</taxon>
        <taxon>Sporidiobolaceae</taxon>
        <taxon>Rhodotorula</taxon>
    </lineage>
</organism>
<feature type="compositionally biased region" description="Basic and acidic residues" evidence="1">
    <location>
        <begin position="384"/>
        <end position="396"/>
    </location>
</feature>
<dbReference type="GO" id="GO:0003712">
    <property type="term" value="F:transcription coregulator activity"/>
    <property type="evidence" value="ECO:0007669"/>
    <property type="project" value="InterPro"/>
</dbReference>
<dbReference type="RefSeq" id="XP_018271500.1">
    <property type="nucleotide sequence ID" value="XM_018416831.1"/>
</dbReference>
<dbReference type="GO" id="GO:0000124">
    <property type="term" value="C:SAGA complex"/>
    <property type="evidence" value="ECO:0007669"/>
    <property type="project" value="InterPro"/>
</dbReference>